<evidence type="ECO:0000313" key="2">
    <source>
        <dbReference type="Proteomes" id="UP001500630"/>
    </source>
</evidence>
<name>A0ABP7A1M8_9ACTN</name>
<gene>
    <name evidence="1" type="ORF">GCM10022419_131040</name>
</gene>
<sequence length="113" mass="12248">MWKCNPDDLRSMPILAHAKNIEAAAALASLEVPFFCLEHDQFALCSTGEIWTNYGAPSVTRSIVCSPELVGADETIAGFLARQNSVAGVCTDYPAVYRDMIASQFRAPEAPQP</sequence>
<dbReference type="EMBL" id="BAABDQ010000069">
    <property type="protein sequence ID" value="GAA3623169.1"/>
    <property type="molecule type" value="Genomic_DNA"/>
</dbReference>
<organism evidence="1 2">
    <name type="scientific">Nonomuraea rosea</name>
    <dbReference type="NCBI Taxonomy" id="638574"/>
    <lineage>
        <taxon>Bacteria</taxon>
        <taxon>Bacillati</taxon>
        <taxon>Actinomycetota</taxon>
        <taxon>Actinomycetes</taxon>
        <taxon>Streptosporangiales</taxon>
        <taxon>Streptosporangiaceae</taxon>
        <taxon>Nonomuraea</taxon>
    </lineage>
</organism>
<keyword evidence="2" id="KW-1185">Reference proteome</keyword>
<reference evidence="2" key="1">
    <citation type="journal article" date="2019" name="Int. J. Syst. Evol. Microbiol.">
        <title>The Global Catalogue of Microorganisms (GCM) 10K type strain sequencing project: providing services to taxonomists for standard genome sequencing and annotation.</title>
        <authorList>
            <consortium name="The Broad Institute Genomics Platform"/>
            <consortium name="The Broad Institute Genome Sequencing Center for Infectious Disease"/>
            <person name="Wu L."/>
            <person name="Ma J."/>
        </authorList>
    </citation>
    <scope>NUCLEOTIDE SEQUENCE [LARGE SCALE GENOMIC DNA]</scope>
    <source>
        <strain evidence="2">JCM 17326</strain>
    </source>
</reference>
<accession>A0ABP7A1M8</accession>
<protein>
    <recommendedName>
        <fullName evidence="3">GP-PDE domain-containing protein</fullName>
    </recommendedName>
</protein>
<comment type="caution">
    <text evidence="1">The sequence shown here is derived from an EMBL/GenBank/DDBJ whole genome shotgun (WGS) entry which is preliminary data.</text>
</comment>
<evidence type="ECO:0000313" key="1">
    <source>
        <dbReference type="EMBL" id="GAA3623169.1"/>
    </source>
</evidence>
<proteinExistence type="predicted"/>
<evidence type="ECO:0008006" key="3">
    <source>
        <dbReference type="Google" id="ProtNLM"/>
    </source>
</evidence>
<dbReference type="Proteomes" id="UP001500630">
    <property type="component" value="Unassembled WGS sequence"/>
</dbReference>